<dbReference type="AlphaFoldDB" id="A0A2S6C625"/>
<dbReference type="SUPFAM" id="SSF103473">
    <property type="entry name" value="MFS general substrate transporter"/>
    <property type="match status" value="1"/>
</dbReference>
<evidence type="ECO:0000256" key="5">
    <source>
        <dbReference type="ARBA" id="ARBA00023136"/>
    </source>
</evidence>
<sequence length="526" mass="57309">MASTAYKSHEYTEKPAPPESDIESALEAHEMGSTDDGTEGAEHHAREKSKPADAERPPLTRVVTAQDWSGPDDPENPLNWSLLKKACHFWPVAFLGFAVTAASSIITPASRDLQVYFGVSRTVAILPLTLYVIGLGLGPTIAAPVSEIYGRSIVYKVTLPVCILFLVGSGLSKSFVSLCVTRILAGIAGGPVLAVGAGTNADTFLPKDRAFSSSLFILMPFLGPGLGPIIGGFAAQYRGWQWTIWCMIIILGVAYLTCLPMHETYKKTILQKRAKKLGLKPPPGPNVFSIGYAKTLLMMTIGRPVTMIFTESIVFLFGVYNSFAFAILFSFFAAFPYTFTTVYNFNTWQNGLVFGSVGFGVIAGVAVSITCDRMIYLKKHKVAAAQGKAMLPPEERLYPGMIGAFALPIGLFWFAWTARSDVHWIVPILSGIPFALGNMALFLSSVLYLMDVYGPMNGASAMAANGLMRYTTGAVFPLFAVQMYERLGIDWATSLLGFICVAMLPIPFVFYIYGPQIRKRSRYNTS</sequence>
<dbReference type="GO" id="GO:0000297">
    <property type="term" value="F:spermine transmembrane transporter activity"/>
    <property type="evidence" value="ECO:0007669"/>
    <property type="project" value="TreeGrafter"/>
</dbReference>
<evidence type="ECO:0000256" key="3">
    <source>
        <dbReference type="ARBA" id="ARBA00022692"/>
    </source>
</evidence>
<evidence type="ECO:0000259" key="8">
    <source>
        <dbReference type="PROSITE" id="PS50850"/>
    </source>
</evidence>
<dbReference type="EMBL" id="PNEN01000547">
    <property type="protein sequence ID" value="PPJ55175.1"/>
    <property type="molecule type" value="Genomic_DNA"/>
</dbReference>
<feature type="transmembrane region" description="Helical" evidence="7">
    <location>
        <begin position="175"/>
        <end position="195"/>
    </location>
</feature>
<feature type="compositionally biased region" description="Basic and acidic residues" evidence="6">
    <location>
        <begin position="40"/>
        <end position="58"/>
    </location>
</feature>
<dbReference type="Gene3D" id="1.20.1250.20">
    <property type="entry name" value="MFS general substrate transporter like domains"/>
    <property type="match status" value="1"/>
</dbReference>
<protein>
    <recommendedName>
        <fullName evidence="8">Major facilitator superfamily (MFS) profile domain-containing protein</fullName>
    </recommendedName>
</protein>
<dbReference type="InterPro" id="IPR020846">
    <property type="entry name" value="MFS_dom"/>
</dbReference>
<feature type="transmembrane region" description="Helical" evidence="7">
    <location>
        <begin position="491"/>
        <end position="513"/>
    </location>
</feature>
<feature type="transmembrane region" description="Helical" evidence="7">
    <location>
        <begin position="122"/>
        <end position="142"/>
    </location>
</feature>
<gene>
    <name evidence="9" type="ORF">CBER1_05424</name>
</gene>
<accession>A0A2S6C625</accession>
<feature type="transmembrane region" description="Helical" evidence="7">
    <location>
        <begin position="351"/>
        <end position="376"/>
    </location>
</feature>
<feature type="transmembrane region" description="Helical" evidence="7">
    <location>
        <begin position="422"/>
        <end position="449"/>
    </location>
</feature>
<feature type="transmembrane region" description="Helical" evidence="7">
    <location>
        <begin position="215"/>
        <end position="235"/>
    </location>
</feature>
<name>A0A2S6C625_9PEZI</name>
<dbReference type="InterPro" id="IPR011701">
    <property type="entry name" value="MFS"/>
</dbReference>
<evidence type="ECO:0000256" key="2">
    <source>
        <dbReference type="ARBA" id="ARBA00008335"/>
    </source>
</evidence>
<comment type="caution">
    <text evidence="9">The sequence shown here is derived from an EMBL/GenBank/DDBJ whole genome shotgun (WGS) entry which is preliminary data.</text>
</comment>
<evidence type="ECO:0000256" key="1">
    <source>
        <dbReference type="ARBA" id="ARBA00004141"/>
    </source>
</evidence>
<keyword evidence="5 7" id="KW-0472">Membrane</keyword>
<feature type="transmembrane region" description="Helical" evidence="7">
    <location>
        <begin position="242"/>
        <end position="262"/>
    </location>
</feature>
<feature type="transmembrane region" description="Helical" evidence="7">
    <location>
        <begin position="313"/>
        <end position="339"/>
    </location>
</feature>
<dbReference type="PANTHER" id="PTHR23502:SF182">
    <property type="entry name" value="POLYAMINE TRANSPORTER, PUTATIVE-RELATED"/>
    <property type="match status" value="1"/>
</dbReference>
<dbReference type="OrthoDB" id="3936150at2759"/>
<keyword evidence="4 7" id="KW-1133">Transmembrane helix</keyword>
<feature type="domain" description="Major facilitator superfamily (MFS) profile" evidence="8">
    <location>
        <begin position="88"/>
        <end position="517"/>
    </location>
</feature>
<dbReference type="PANTHER" id="PTHR23502">
    <property type="entry name" value="MAJOR FACILITATOR SUPERFAMILY"/>
    <property type="match status" value="1"/>
</dbReference>
<keyword evidence="10" id="KW-1185">Reference proteome</keyword>
<feature type="transmembrane region" description="Helical" evidence="7">
    <location>
        <begin position="89"/>
        <end position="110"/>
    </location>
</feature>
<dbReference type="InterPro" id="IPR036259">
    <property type="entry name" value="MFS_trans_sf"/>
</dbReference>
<dbReference type="FunFam" id="1.20.1250.20:FF:000082">
    <property type="entry name" value="MFS multidrug transporter, putative"/>
    <property type="match status" value="1"/>
</dbReference>
<comment type="similarity">
    <text evidence="2">Belongs to the major facilitator superfamily.</text>
</comment>
<dbReference type="GO" id="GO:0015606">
    <property type="term" value="F:spermidine transmembrane transporter activity"/>
    <property type="evidence" value="ECO:0007669"/>
    <property type="project" value="TreeGrafter"/>
</dbReference>
<feature type="transmembrane region" description="Helical" evidence="7">
    <location>
        <begin position="461"/>
        <end position="479"/>
    </location>
</feature>
<keyword evidence="3 7" id="KW-0812">Transmembrane</keyword>
<organism evidence="9 10">
    <name type="scientific">Cercospora berteroae</name>
    <dbReference type="NCBI Taxonomy" id="357750"/>
    <lineage>
        <taxon>Eukaryota</taxon>
        <taxon>Fungi</taxon>
        <taxon>Dikarya</taxon>
        <taxon>Ascomycota</taxon>
        <taxon>Pezizomycotina</taxon>
        <taxon>Dothideomycetes</taxon>
        <taxon>Dothideomycetidae</taxon>
        <taxon>Mycosphaerellales</taxon>
        <taxon>Mycosphaerellaceae</taxon>
        <taxon>Cercospora</taxon>
    </lineage>
</organism>
<reference evidence="10" key="1">
    <citation type="journal article" date="2017" name="bioRxiv">
        <title>Conservation of a gene cluster reveals novel cercosporin biosynthetic mechanisms and extends production to the genus Colletotrichum.</title>
        <authorList>
            <person name="de Jonge R."/>
            <person name="Ebert M.K."/>
            <person name="Huitt-Roehl C.R."/>
            <person name="Pal P."/>
            <person name="Suttle J.C."/>
            <person name="Spanner R.E."/>
            <person name="Neubauer J.D."/>
            <person name="Jurick W.M.II."/>
            <person name="Stott K.A."/>
            <person name="Secor G.A."/>
            <person name="Thomma B.P.H.J."/>
            <person name="Van de Peer Y."/>
            <person name="Townsend C.A."/>
            <person name="Bolton M.D."/>
        </authorList>
    </citation>
    <scope>NUCLEOTIDE SEQUENCE [LARGE SCALE GENOMIC DNA]</scope>
    <source>
        <strain evidence="10">CBS538.71</strain>
    </source>
</reference>
<evidence type="ECO:0000256" key="4">
    <source>
        <dbReference type="ARBA" id="ARBA00022989"/>
    </source>
</evidence>
<evidence type="ECO:0000313" key="9">
    <source>
        <dbReference type="EMBL" id="PPJ55175.1"/>
    </source>
</evidence>
<dbReference type="Pfam" id="PF07690">
    <property type="entry name" value="MFS_1"/>
    <property type="match status" value="1"/>
</dbReference>
<proteinExistence type="inferred from homology"/>
<dbReference type="Proteomes" id="UP000237631">
    <property type="component" value="Unassembled WGS sequence"/>
</dbReference>
<dbReference type="PROSITE" id="PS50850">
    <property type="entry name" value="MFS"/>
    <property type="match status" value="1"/>
</dbReference>
<feature type="transmembrane region" description="Helical" evidence="7">
    <location>
        <begin position="397"/>
        <end position="416"/>
    </location>
</feature>
<evidence type="ECO:0000256" key="7">
    <source>
        <dbReference type="SAM" id="Phobius"/>
    </source>
</evidence>
<feature type="region of interest" description="Disordered" evidence="6">
    <location>
        <begin position="1"/>
        <end position="72"/>
    </location>
</feature>
<feature type="transmembrane region" description="Helical" evidence="7">
    <location>
        <begin position="148"/>
        <end position="168"/>
    </location>
</feature>
<comment type="subcellular location">
    <subcellularLocation>
        <location evidence="1">Membrane</location>
        <topology evidence="1">Multi-pass membrane protein</topology>
    </subcellularLocation>
</comment>
<dbReference type="CDD" id="cd17323">
    <property type="entry name" value="MFS_Tpo1_MDR_like"/>
    <property type="match status" value="1"/>
</dbReference>
<dbReference type="STRING" id="357750.A0A2S6C625"/>
<dbReference type="GO" id="GO:0005886">
    <property type="term" value="C:plasma membrane"/>
    <property type="evidence" value="ECO:0007669"/>
    <property type="project" value="TreeGrafter"/>
</dbReference>
<evidence type="ECO:0000313" key="10">
    <source>
        <dbReference type="Proteomes" id="UP000237631"/>
    </source>
</evidence>
<evidence type="ECO:0000256" key="6">
    <source>
        <dbReference type="SAM" id="MobiDB-lite"/>
    </source>
</evidence>